<dbReference type="EMBL" id="JPOX01000002">
    <property type="protein sequence ID" value="KFX52953.1"/>
    <property type="molecule type" value="Genomic_DNA"/>
</dbReference>
<comment type="caution">
    <text evidence="2">The sequence shown here is derived from an EMBL/GenBank/DDBJ whole genome shotgun (WGS) entry which is preliminary data.</text>
</comment>
<dbReference type="Gene3D" id="3.40.390.10">
    <property type="entry name" value="Collagenase (Catalytic Domain)"/>
    <property type="match status" value="1"/>
</dbReference>
<accession>A0A093Y656</accession>
<dbReference type="GO" id="GO:0008237">
    <property type="term" value="F:metallopeptidase activity"/>
    <property type="evidence" value="ECO:0007669"/>
    <property type="project" value="InterPro"/>
</dbReference>
<proteinExistence type="predicted"/>
<name>A0A093Y656_TALMA</name>
<feature type="signal peptide" evidence="1">
    <location>
        <begin position="1"/>
        <end position="19"/>
    </location>
</feature>
<dbReference type="HOGENOM" id="CLU_064758_0_0_1"/>
<sequence length="368" mass="40425">MRSFLYATVIVGLVASIAAQNIKPVGELFQVDFTTNNQGGCNYVGQANMQQILQDAYDLGTIGSQLVSDYKNNVAEARLLLDSFFQVQNPPMNENELEDISGAYKQVSDWILNGGPYDNESRDNTPFLFCFHNWLQKKTMNDPAQDENGETYPNVESGGAPFLIRDSEVYRNMQQKETEEAELDTPAPPYWSYKHHAYIFDRSYGGPNTGMCSRGKYAGGTQHVLNPSSITLCPFFFGTTNARSGGIKYVARRSVAPNPIPRASVKTGLKNAQTLSDVTPTATTLLHELFHLVSGNELTTPPPPGEVYGLLKGEGGNPNKIVGLDFDNASENPESFALAAVAYDYTLNWPPDNAGNRIEFEAGYTTQG</sequence>
<protein>
    <recommendedName>
        <fullName evidence="3">Lysine-specific metallo-endopeptidase domain-containing protein</fullName>
    </recommendedName>
</protein>
<organism evidence="2">
    <name type="scientific">Talaromyces marneffei PM1</name>
    <dbReference type="NCBI Taxonomy" id="1077442"/>
    <lineage>
        <taxon>Eukaryota</taxon>
        <taxon>Fungi</taxon>
        <taxon>Dikarya</taxon>
        <taxon>Ascomycota</taxon>
        <taxon>Pezizomycotina</taxon>
        <taxon>Eurotiomycetes</taxon>
        <taxon>Eurotiomycetidae</taxon>
        <taxon>Eurotiales</taxon>
        <taxon>Trichocomaceae</taxon>
        <taxon>Talaromyces</taxon>
        <taxon>Talaromyces sect. Talaromyces</taxon>
    </lineage>
</organism>
<reference evidence="2" key="1">
    <citation type="journal article" date="2014" name="PLoS Genet.">
        <title>Signature Gene Expression Reveals Novel Clues to the Molecular Mechanisms of Dimorphic Transition in Penicillium marneffei.</title>
        <authorList>
            <person name="Yang E."/>
            <person name="Wang G."/>
            <person name="Cai J."/>
            <person name="Woo P.C."/>
            <person name="Lau S.K."/>
            <person name="Yuen K.-Y."/>
            <person name="Chow W.-N."/>
            <person name="Lin X."/>
        </authorList>
    </citation>
    <scope>NUCLEOTIDE SEQUENCE [LARGE SCALE GENOMIC DNA]</scope>
    <source>
        <strain evidence="2">PM1</strain>
    </source>
</reference>
<dbReference type="AlphaFoldDB" id="A0A093Y656"/>
<keyword evidence="1" id="KW-0732">Signal</keyword>
<dbReference type="eggNOG" id="ENOG502STU3">
    <property type="taxonomic scope" value="Eukaryota"/>
</dbReference>
<evidence type="ECO:0000313" key="2">
    <source>
        <dbReference type="EMBL" id="KFX52953.1"/>
    </source>
</evidence>
<evidence type="ECO:0008006" key="3">
    <source>
        <dbReference type="Google" id="ProtNLM"/>
    </source>
</evidence>
<gene>
    <name evidence="2" type="ORF">GQ26_0023320</name>
</gene>
<dbReference type="InterPro" id="IPR024079">
    <property type="entry name" value="MetalloPept_cat_dom_sf"/>
</dbReference>
<feature type="chain" id="PRO_5001894028" description="Lysine-specific metallo-endopeptidase domain-containing protein" evidence="1">
    <location>
        <begin position="20"/>
        <end position="368"/>
    </location>
</feature>
<evidence type="ECO:0000256" key="1">
    <source>
        <dbReference type="SAM" id="SignalP"/>
    </source>
</evidence>